<dbReference type="Pfam" id="PF07307">
    <property type="entry name" value="HEPPP_synt_1"/>
    <property type="match status" value="1"/>
</dbReference>
<dbReference type="InterPro" id="IPR009920">
    <property type="entry name" value="HEPPP_synth_su1"/>
</dbReference>
<accession>A0A2T4Z9V6</accession>
<organism evidence="1 2">
    <name type="scientific">Desmospora activa DSM 45169</name>
    <dbReference type="NCBI Taxonomy" id="1121389"/>
    <lineage>
        <taxon>Bacteria</taxon>
        <taxon>Bacillati</taxon>
        <taxon>Bacillota</taxon>
        <taxon>Bacilli</taxon>
        <taxon>Bacillales</taxon>
        <taxon>Thermoactinomycetaceae</taxon>
        <taxon>Desmospora</taxon>
    </lineage>
</organism>
<proteinExistence type="predicted"/>
<dbReference type="OrthoDB" id="2417886at2"/>
<dbReference type="RefSeq" id="WP_107725448.1">
    <property type="nucleotide sequence ID" value="NZ_PZZP01000001.1"/>
</dbReference>
<dbReference type="EMBL" id="PZZP01000001">
    <property type="protein sequence ID" value="PTM58678.1"/>
    <property type="molecule type" value="Genomic_DNA"/>
</dbReference>
<protein>
    <submittedName>
        <fullName evidence="1">Heptaprenyl diphosphate synthase subunit 1</fullName>
    </submittedName>
</protein>
<name>A0A2T4Z9V6_9BACL</name>
<sequence>MTVTENRINLIIADIERQASHTFVDQNIQRPGVPAFFVTVLYHALRSRPLSLERVHLYCVTTTLLQMALDTHERISADENGSLYSRQLTVLAGDYFSSLFYQTLSQAGEIEGITCLSEAVCKVNEAKMELYYLRKVESPSGPMVVDLMRRIHGGLIAAVSSFFCQDGNQLDPWPSLAGHLMALDRMNQAPDVVVGVPDHLLQSLAADTWRLAKEVRPLDVRHELLHHMQRTIAPHVHEGMVREG</sequence>
<comment type="caution">
    <text evidence="1">The sequence shown here is derived from an EMBL/GenBank/DDBJ whole genome shotgun (WGS) entry which is preliminary data.</text>
</comment>
<reference evidence="1 2" key="1">
    <citation type="submission" date="2018-04" db="EMBL/GenBank/DDBJ databases">
        <title>Genomic Encyclopedia of Archaeal and Bacterial Type Strains, Phase II (KMG-II): from individual species to whole genera.</title>
        <authorList>
            <person name="Goeker M."/>
        </authorList>
    </citation>
    <scope>NUCLEOTIDE SEQUENCE [LARGE SCALE GENOMIC DNA]</scope>
    <source>
        <strain evidence="1 2">DSM 45169</strain>
    </source>
</reference>
<dbReference type="Gene3D" id="1.20.120.1450">
    <property type="match status" value="1"/>
</dbReference>
<dbReference type="GO" id="GO:0009234">
    <property type="term" value="P:menaquinone biosynthetic process"/>
    <property type="evidence" value="ECO:0007669"/>
    <property type="project" value="InterPro"/>
</dbReference>
<gene>
    <name evidence="1" type="ORF">C8J48_1266</name>
</gene>
<keyword evidence="2" id="KW-1185">Reference proteome</keyword>
<evidence type="ECO:0000313" key="1">
    <source>
        <dbReference type="EMBL" id="PTM58678.1"/>
    </source>
</evidence>
<dbReference type="Proteomes" id="UP000241639">
    <property type="component" value="Unassembled WGS sequence"/>
</dbReference>
<dbReference type="AlphaFoldDB" id="A0A2T4Z9V6"/>
<evidence type="ECO:0000313" key="2">
    <source>
        <dbReference type="Proteomes" id="UP000241639"/>
    </source>
</evidence>